<keyword evidence="5" id="KW-0812">Transmembrane</keyword>
<evidence type="ECO:0000256" key="2">
    <source>
        <dbReference type="ARBA" id="ARBA00007613"/>
    </source>
</evidence>
<dbReference type="SUPFAM" id="SSF56954">
    <property type="entry name" value="Outer membrane efflux proteins (OEP)"/>
    <property type="match status" value="1"/>
</dbReference>
<dbReference type="GO" id="GO:0015562">
    <property type="term" value="F:efflux transmembrane transporter activity"/>
    <property type="evidence" value="ECO:0007669"/>
    <property type="project" value="InterPro"/>
</dbReference>
<dbReference type="Pfam" id="PF02321">
    <property type="entry name" value="OEP"/>
    <property type="match status" value="1"/>
</dbReference>
<proteinExistence type="inferred from homology"/>
<evidence type="ECO:0000256" key="4">
    <source>
        <dbReference type="ARBA" id="ARBA00022452"/>
    </source>
</evidence>
<evidence type="ECO:0000256" key="5">
    <source>
        <dbReference type="ARBA" id="ARBA00022692"/>
    </source>
</evidence>
<evidence type="ECO:0000256" key="1">
    <source>
        <dbReference type="ARBA" id="ARBA00004442"/>
    </source>
</evidence>
<keyword evidence="8" id="KW-0732">Signal</keyword>
<protein>
    <submittedName>
        <fullName evidence="9">Outer membrane efflux protein</fullName>
    </submittedName>
</protein>
<dbReference type="InterPro" id="IPR051906">
    <property type="entry name" value="TolC-like"/>
</dbReference>
<accession>A0A1V1PAM3</accession>
<evidence type="ECO:0000313" key="9">
    <source>
        <dbReference type="EMBL" id="ETR71745.1"/>
    </source>
</evidence>
<keyword evidence="6" id="KW-0472">Membrane</keyword>
<dbReference type="PANTHER" id="PTHR30026:SF20">
    <property type="entry name" value="OUTER MEMBRANE PROTEIN TOLC"/>
    <property type="match status" value="1"/>
</dbReference>
<dbReference type="GO" id="GO:0015288">
    <property type="term" value="F:porin activity"/>
    <property type="evidence" value="ECO:0007669"/>
    <property type="project" value="TreeGrafter"/>
</dbReference>
<dbReference type="GO" id="GO:0009279">
    <property type="term" value="C:cell outer membrane"/>
    <property type="evidence" value="ECO:0007669"/>
    <property type="project" value="UniProtKB-SubCell"/>
</dbReference>
<dbReference type="EMBL" id="ATBP01000227">
    <property type="protein sequence ID" value="ETR71745.1"/>
    <property type="molecule type" value="Genomic_DNA"/>
</dbReference>
<evidence type="ECO:0000256" key="6">
    <source>
        <dbReference type="ARBA" id="ARBA00023136"/>
    </source>
</evidence>
<organism evidence="9 10">
    <name type="scientific">Candidatus Magnetoglobus multicellularis str. Araruama</name>
    <dbReference type="NCBI Taxonomy" id="890399"/>
    <lineage>
        <taxon>Bacteria</taxon>
        <taxon>Pseudomonadati</taxon>
        <taxon>Thermodesulfobacteriota</taxon>
        <taxon>Desulfobacteria</taxon>
        <taxon>Desulfobacterales</taxon>
        <taxon>Desulfobacteraceae</taxon>
        <taxon>Candidatus Magnetoglobus</taxon>
    </lineage>
</organism>
<dbReference type="InterPro" id="IPR003423">
    <property type="entry name" value="OMP_efflux"/>
</dbReference>
<evidence type="ECO:0000313" key="10">
    <source>
        <dbReference type="Proteomes" id="UP000189670"/>
    </source>
</evidence>
<feature type="chain" id="PRO_5010693845" evidence="8">
    <location>
        <begin position="20"/>
        <end position="434"/>
    </location>
</feature>
<keyword evidence="4" id="KW-1134">Transmembrane beta strand</keyword>
<dbReference type="Gene3D" id="1.20.1600.10">
    <property type="entry name" value="Outer membrane efflux proteins (OEP)"/>
    <property type="match status" value="1"/>
</dbReference>
<reference evidence="10" key="1">
    <citation type="submission" date="2012-11" db="EMBL/GenBank/DDBJ databases">
        <authorList>
            <person name="Lucero-Rivera Y.E."/>
            <person name="Tovar-Ramirez D."/>
        </authorList>
    </citation>
    <scope>NUCLEOTIDE SEQUENCE [LARGE SCALE GENOMIC DNA]</scope>
    <source>
        <strain evidence="10">Araruama</strain>
    </source>
</reference>
<dbReference type="PANTHER" id="PTHR30026">
    <property type="entry name" value="OUTER MEMBRANE PROTEIN TOLC"/>
    <property type="match status" value="1"/>
</dbReference>
<comment type="subcellular location">
    <subcellularLocation>
        <location evidence="1">Cell outer membrane</location>
    </subcellularLocation>
</comment>
<gene>
    <name evidence="9" type="ORF">OMM_02253</name>
</gene>
<feature type="signal peptide" evidence="8">
    <location>
        <begin position="1"/>
        <end position="19"/>
    </location>
</feature>
<evidence type="ECO:0000256" key="8">
    <source>
        <dbReference type="SAM" id="SignalP"/>
    </source>
</evidence>
<comment type="similarity">
    <text evidence="2">Belongs to the outer membrane factor (OMF) (TC 1.B.17) family.</text>
</comment>
<keyword evidence="3" id="KW-0813">Transport</keyword>
<comment type="caution">
    <text evidence="9">The sequence shown here is derived from an EMBL/GenBank/DDBJ whole genome shotgun (WGS) entry which is preliminary data.</text>
</comment>
<evidence type="ECO:0000256" key="7">
    <source>
        <dbReference type="ARBA" id="ARBA00023237"/>
    </source>
</evidence>
<dbReference type="GO" id="GO:1990281">
    <property type="term" value="C:efflux pump complex"/>
    <property type="evidence" value="ECO:0007669"/>
    <property type="project" value="TreeGrafter"/>
</dbReference>
<dbReference type="Proteomes" id="UP000189670">
    <property type="component" value="Unassembled WGS sequence"/>
</dbReference>
<dbReference type="AlphaFoldDB" id="A0A1V1PAM3"/>
<evidence type="ECO:0000256" key="3">
    <source>
        <dbReference type="ARBA" id="ARBA00022448"/>
    </source>
</evidence>
<keyword evidence="7" id="KW-0998">Cell outer membrane</keyword>
<sequence length="434" mass="49744">MKLFSLFVLILVGTSSLCAQDATIETFNLDQLLKSAVFKADKIKYKYEDNNLAKAYSDIARAVLFPKLTTQAAYSRFWKEMQDQSKWVGSWNISLSQSFTLNGKEFIYYRISEYNRKQTFYDLWRLTETYLFEIVQAYYMVLKAQKVIEISEANVLRLIRHQKAVADRLSVNEVAKTALYRAKAELSDAQTENKRAINAHRIAMASLARMVCIPNTFEIQPPETIVPKKNNLAQWVKQGLDNRSEIMKLNIANQMAKDQVAVAKGEYWPTISFQASYYDSEDNTPDDPEYNISGAVTLDYAFFDGGIRAAKVAEAKIEKKRMHFLIQDMTRDIALEIETAYLELNTQISLLQSLKDQLTYAEENFEAVANQFQFGMATSVDVMDANTLLVTSERKLAEVSYDIQLAQIKMDYVSGVFLKDLAQRTQLSYKDFGR</sequence>
<name>A0A1V1PAM3_9BACT</name>